<dbReference type="InterPro" id="IPR036179">
    <property type="entry name" value="Ig-like_dom_sf"/>
</dbReference>
<dbReference type="SUPFAM" id="SSF48726">
    <property type="entry name" value="Immunoglobulin"/>
    <property type="match status" value="2"/>
</dbReference>
<keyword evidence="2" id="KW-1185">Reference proteome</keyword>
<dbReference type="AlphaFoldDB" id="A0A6S7IX57"/>
<protein>
    <submittedName>
        <fullName evidence="1">Hemicentin-1-like isoform X2</fullName>
    </submittedName>
</protein>
<dbReference type="Proteomes" id="UP001152795">
    <property type="component" value="Unassembled WGS sequence"/>
</dbReference>
<evidence type="ECO:0000313" key="2">
    <source>
        <dbReference type="Proteomes" id="UP001152795"/>
    </source>
</evidence>
<organism evidence="1 2">
    <name type="scientific">Paramuricea clavata</name>
    <name type="common">Red gorgonian</name>
    <name type="synonym">Violescent sea-whip</name>
    <dbReference type="NCBI Taxonomy" id="317549"/>
    <lineage>
        <taxon>Eukaryota</taxon>
        <taxon>Metazoa</taxon>
        <taxon>Cnidaria</taxon>
        <taxon>Anthozoa</taxon>
        <taxon>Octocorallia</taxon>
        <taxon>Malacalcyonacea</taxon>
        <taxon>Plexauridae</taxon>
        <taxon>Paramuricea</taxon>
    </lineage>
</organism>
<name>A0A6S7IX57_PARCT</name>
<gene>
    <name evidence="1" type="ORF">PACLA_8A010284</name>
</gene>
<sequence length="331" mass="36800">MKAIISIRVVGEALILFSLFECSYLLNFTDNIIVSEGKNFTLHCNVQNESVIWKINGIALNELTNGYTNFQSAPNSTLIISNPVLGVFGVFNVTCMVNISSATDGKNYRVQFTKGPRFSNNATVISVIENTLVHLNVDCSSAGYPKPTVRWKIGKDILAPSNGSVTSKLLENYVDFKGFTGTYRVLSNGTLSIDGSFTKAPTSADYFSCTASNTVGEQLQIFHFNLEKLQTYSFEVILPTVQLPNLEEMVCEKVRSSFQPRKLFHSLNVTSINEDSGSVHFDLTWKEKSLDKIYGREPRDIAKLADDVYRALVGGTYVPKQFFVHGKHSLK</sequence>
<dbReference type="EMBL" id="CACRXK020006667">
    <property type="protein sequence ID" value="CAB4010071.1"/>
    <property type="molecule type" value="Genomic_DNA"/>
</dbReference>
<comment type="caution">
    <text evidence="1">The sequence shown here is derived from an EMBL/GenBank/DDBJ whole genome shotgun (WGS) entry which is preliminary data.</text>
</comment>
<dbReference type="OrthoDB" id="5970915at2759"/>
<evidence type="ECO:0000313" key="1">
    <source>
        <dbReference type="EMBL" id="CAB4010071.1"/>
    </source>
</evidence>
<dbReference type="InterPro" id="IPR013783">
    <property type="entry name" value="Ig-like_fold"/>
</dbReference>
<dbReference type="Gene3D" id="2.60.40.10">
    <property type="entry name" value="Immunoglobulins"/>
    <property type="match status" value="2"/>
</dbReference>
<dbReference type="InterPro" id="IPR007110">
    <property type="entry name" value="Ig-like_dom"/>
</dbReference>
<reference evidence="1" key="1">
    <citation type="submission" date="2020-04" db="EMBL/GenBank/DDBJ databases">
        <authorList>
            <person name="Alioto T."/>
            <person name="Alioto T."/>
            <person name="Gomez Garrido J."/>
        </authorList>
    </citation>
    <scope>NUCLEOTIDE SEQUENCE</scope>
    <source>
        <strain evidence="1">A484AB</strain>
    </source>
</reference>
<accession>A0A6S7IX57</accession>
<proteinExistence type="predicted"/>
<dbReference type="PROSITE" id="PS50835">
    <property type="entry name" value="IG_LIKE"/>
    <property type="match status" value="1"/>
</dbReference>